<gene>
    <name evidence="2" type="ORF">RG540_CH43620</name>
</gene>
<keyword evidence="3" id="KW-1185">Reference proteome</keyword>
<dbReference type="EMBL" id="HG938353">
    <property type="protein sequence ID" value="CDN50504.1"/>
    <property type="molecule type" value="Genomic_DNA"/>
</dbReference>
<reference evidence="3" key="1">
    <citation type="journal article" date="2014" name="BMC Genomics">
        <title>Genome sequencing of two Neorhizobium galegae strains reveals a noeT gene responsible for the unusual acetylation of the nodulation factors.</title>
        <authorList>
            <person name="Osterman J."/>
            <person name="Marsh J."/>
            <person name="Laine P.K."/>
            <person name="Zeng Z."/>
            <person name="Alatalo E."/>
            <person name="Sullivan J.T."/>
            <person name="Young J.P."/>
            <person name="Thomas-Oates J."/>
            <person name="Paulin L."/>
            <person name="Lindstrom K."/>
        </authorList>
    </citation>
    <scope>NUCLEOTIDE SEQUENCE [LARGE SCALE GENOMIC DNA]</scope>
    <source>
        <strain evidence="3">HAMBI 540</strain>
    </source>
</reference>
<protein>
    <submittedName>
        <fullName evidence="2">Uncharacterized protein</fullName>
    </submittedName>
</protein>
<feature type="signal peptide" evidence="1">
    <location>
        <begin position="1"/>
        <end position="19"/>
    </location>
</feature>
<dbReference type="KEGG" id="ngg:RG540_CH43620"/>
<sequence length="89" mass="10669">MKKFIAACIIGLGCLTTTAAPTLADSFSITIGDRGYRPSGHYYRPGYHRYHRPYYRQYSRHHYRPYCRVRSVQYRHHGRWVTRTTRVCR</sequence>
<organism evidence="2 3">
    <name type="scientific">Neorhizobium galegae bv. orientalis str. HAMBI 540</name>
    <dbReference type="NCBI Taxonomy" id="1028800"/>
    <lineage>
        <taxon>Bacteria</taxon>
        <taxon>Pseudomonadati</taxon>
        <taxon>Pseudomonadota</taxon>
        <taxon>Alphaproteobacteria</taxon>
        <taxon>Hyphomicrobiales</taxon>
        <taxon>Rhizobiaceae</taxon>
        <taxon>Rhizobium/Agrobacterium group</taxon>
        <taxon>Neorhizobium</taxon>
    </lineage>
</organism>
<evidence type="ECO:0000256" key="1">
    <source>
        <dbReference type="SAM" id="SignalP"/>
    </source>
</evidence>
<accession>A0A068SXB8</accession>
<dbReference type="AlphaFoldDB" id="A0A068SXB8"/>
<keyword evidence="1" id="KW-0732">Signal</keyword>
<dbReference type="GeneID" id="43447810"/>
<proteinExistence type="predicted"/>
<dbReference type="eggNOG" id="ENOG50313ZZ">
    <property type="taxonomic scope" value="Bacteria"/>
</dbReference>
<feature type="chain" id="PRO_5009741312" evidence="1">
    <location>
        <begin position="20"/>
        <end position="89"/>
    </location>
</feature>
<dbReference type="Proteomes" id="UP000028181">
    <property type="component" value="Chromosome I"/>
</dbReference>
<evidence type="ECO:0000313" key="2">
    <source>
        <dbReference type="EMBL" id="CDN50504.1"/>
    </source>
</evidence>
<evidence type="ECO:0000313" key="3">
    <source>
        <dbReference type="Proteomes" id="UP000028181"/>
    </source>
</evidence>
<name>A0A068SXB8_NEOGA</name>
<dbReference type="HOGENOM" id="CLU_2451587_0_0_5"/>
<dbReference type="OrthoDB" id="8400315at2"/>
<dbReference type="RefSeq" id="WP_151045787.1">
    <property type="nucleotide sequence ID" value="NZ_HG938353.1"/>
</dbReference>